<evidence type="ECO:0000256" key="2">
    <source>
        <dbReference type="ARBA" id="ARBA00023002"/>
    </source>
</evidence>
<evidence type="ECO:0000256" key="1">
    <source>
        <dbReference type="ARBA" id="ARBA00010591"/>
    </source>
</evidence>
<organism evidence="4 5">
    <name type="scientific">Mycobacterium aquaticum</name>
    <dbReference type="NCBI Taxonomy" id="1927124"/>
    <lineage>
        <taxon>Bacteria</taxon>
        <taxon>Bacillati</taxon>
        <taxon>Actinomycetota</taxon>
        <taxon>Actinomycetes</taxon>
        <taxon>Mycobacteriales</taxon>
        <taxon>Mycobacteriaceae</taxon>
        <taxon>Mycobacterium</taxon>
    </lineage>
</organism>
<name>A0A1X0BBX4_9MYCO</name>
<dbReference type="AlphaFoldDB" id="A0A1X0BBX4"/>
<dbReference type="GO" id="GO:0005886">
    <property type="term" value="C:plasma membrane"/>
    <property type="evidence" value="ECO:0007669"/>
    <property type="project" value="TreeGrafter"/>
</dbReference>
<dbReference type="OrthoDB" id="4369409at2"/>
<feature type="domain" description="Saccharopine dehydrogenase NADP binding" evidence="3">
    <location>
        <begin position="9"/>
        <end position="134"/>
    </location>
</feature>
<dbReference type="InterPro" id="IPR005097">
    <property type="entry name" value="Sacchrp_dh_NADP-bd"/>
</dbReference>
<protein>
    <submittedName>
        <fullName evidence="4">Enoyl-ACP reductase</fullName>
    </submittedName>
</protein>
<dbReference type="STRING" id="1927124.BST13_00390"/>
<proteinExistence type="inferred from homology"/>
<keyword evidence="2" id="KW-0560">Oxidoreductase</keyword>
<comment type="similarity">
    <text evidence="1">Belongs to the saccharopine dehydrogenase family. Enoyl reductase subfamily.</text>
</comment>
<dbReference type="GO" id="GO:0016491">
    <property type="term" value="F:oxidoreductase activity"/>
    <property type="evidence" value="ECO:0007669"/>
    <property type="project" value="UniProtKB-KW"/>
</dbReference>
<dbReference type="Pfam" id="PF03435">
    <property type="entry name" value="Sacchrp_dh_NADP"/>
    <property type="match status" value="1"/>
</dbReference>
<evidence type="ECO:0000259" key="3">
    <source>
        <dbReference type="Pfam" id="PF03435"/>
    </source>
</evidence>
<sequence length="428" mass="45384">MTQREFDLVLYGATGFAGKLTAEYLARSGAQARIALAGRSEERLRAVRDSLGAGARDWPLLTADASVPATLDAMAARTQVVVTAVGPYTKYGLPLVAACAEAGTDYADLTGETMFIRESIDQFHKQALDTGARIVHSCGFDSVPSDLTTYALYRRAAADGAGHLGDTDLVVRTLAGGVSGGTVASTMEFMRTSSRDPHARQLMNDPYTLSPDRAAEPELGGQPDIRWRRGGEIAPELAGYWTGAFAMAGPNTRIVRRSNALLDYAYGRRFAYSEQMSLGRSLAAPLAAAVVTGSSAVALGLGGRYFDRLPATLVERVAPKPGTGPSEQTRMRGRYRVETYTTTSSGARYVASMAQQGDPGYQATAVLLGECGLALALDRDKLSDLRGVLTPAAAMGDALLARFPAADVQLETTALRRTEMIGARGTPV</sequence>
<dbReference type="GO" id="GO:0009247">
    <property type="term" value="P:glycolipid biosynthetic process"/>
    <property type="evidence" value="ECO:0007669"/>
    <property type="project" value="TreeGrafter"/>
</dbReference>
<dbReference type="PANTHER" id="PTHR12286:SF5">
    <property type="entry name" value="SACCHAROPINE DEHYDROGENASE-LIKE OXIDOREDUCTASE"/>
    <property type="match status" value="1"/>
</dbReference>
<comment type="caution">
    <text evidence="4">The sequence shown here is derived from an EMBL/GenBank/DDBJ whole genome shotgun (WGS) entry which is preliminary data.</text>
</comment>
<gene>
    <name evidence="4" type="ORF">BST13_00390</name>
</gene>
<dbReference type="Proteomes" id="UP000192448">
    <property type="component" value="Unassembled WGS sequence"/>
</dbReference>
<dbReference type="SUPFAM" id="SSF51735">
    <property type="entry name" value="NAD(P)-binding Rossmann-fold domains"/>
    <property type="match status" value="1"/>
</dbReference>
<dbReference type="PANTHER" id="PTHR12286">
    <property type="entry name" value="SACCHAROPINE DEHYDROGENASE-LIKE OXIDOREDUCTASE"/>
    <property type="match status" value="1"/>
</dbReference>
<dbReference type="FunFam" id="3.40.50.720:FF:000413">
    <property type="entry name" value="Trans-acting enoyl reductase"/>
    <property type="match status" value="1"/>
</dbReference>
<accession>A0A1X0BBX4</accession>
<dbReference type="InterPro" id="IPR036291">
    <property type="entry name" value="NAD(P)-bd_dom_sf"/>
</dbReference>
<dbReference type="Gene3D" id="3.40.50.720">
    <property type="entry name" value="NAD(P)-binding Rossmann-like Domain"/>
    <property type="match status" value="1"/>
</dbReference>
<reference evidence="4 5" key="1">
    <citation type="submission" date="2017-02" db="EMBL/GenBank/DDBJ databases">
        <title>The new phylogeny of genus Mycobacterium.</title>
        <authorList>
            <person name="Tortoli E."/>
            <person name="Trovato A."/>
            <person name="Cirillo D.M."/>
        </authorList>
    </citation>
    <scope>NUCLEOTIDE SEQUENCE [LARGE SCALE GENOMIC DNA]</scope>
    <source>
        <strain evidence="4 5">RW6</strain>
    </source>
</reference>
<keyword evidence="5" id="KW-1185">Reference proteome</keyword>
<evidence type="ECO:0000313" key="4">
    <source>
        <dbReference type="EMBL" id="ORA39861.1"/>
    </source>
</evidence>
<evidence type="ECO:0000313" key="5">
    <source>
        <dbReference type="Proteomes" id="UP000192448"/>
    </source>
</evidence>
<dbReference type="RefSeq" id="WP_083159487.1">
    <property type="nucleotide sequence ID" value="NZ_MVHF01000001.1"/>
</dbReference>
<dbReference type="InterPro" id="IPR051276">
    <property type="entry name" value="Saccharopine_DH-like_oxidrdct"/>
</dbReference>
<dbReference type="EMBL" id="MVHF01000001">
    <property type="protein sequence ID" value="ORA39861.1"/>
    <property type="molecule type" value="Genomic_DNA"/>
</dbReference>